<feature type="compositionally biased region" description="Basic and acidic residues" evidence="1">
    <location>
        <begin position="113"/>
        <end position="130"/>
    </location>
</feature>
<feature type="compositionally biased region" description="Low complexity" evidence="1">
    <location>
        <begin position="175"/>
        <end position="186"/>
    </location>
</feature>
<organism evidence="2">
    <name type="scientific">Tetraselmis sp. GSL018</name>
    <dbReference type="NCBI Taxonomy" id="582737"/>
    <lineage>
        <taxon>Eukaryota</taxon>
        <taxon>Viridiplantae</taxon>
        <taxon>Chlorophyta</taxon>
        <taxon>core chlorophytes</taxon>
        <taxon>Chlorodendrophyceae</taxon>
        <taxon>Chlorodendrales</taxon>
        <taxon>Chlorodendraceae</taxon>
        <taxon>Tetraselmis</taxon>
    </lineage>
</organism>
<feature type="region of interest" description="Disordered" evidence="1">
    <location>
        <begin position="66"/>
        <end position="195"/>
    </location>
</feature>
<proteinExistence type="predicted"/>
<reference evidence="2" key="1">
    <citation type="submission" date="2014-05" db="EMBL/GenBank/DDBJ databases">
        <title>The transcriptome of the halophilic microalga Tetraselmis sp. GSL018 isolated from the Great Salt Lake, Utah.</title>
        <authorList>
            <person name="Jinkerson R.E."/>
            <person name="D'Adamo S."/>
            <person name="Posewitz M.C."/>
        </authorList>
    </citation>
    <scope>NUCLEOTIDE SEQUENCE</scope>
    <source>
        <strain evidence="2">GSL018</strain>
    </source>
</reference>
<dbReference type="EMBL" id="GBEZ01017171">
    <property type="protein sequence ID" value="JAC69143.1"/>
    <property type="molecule type" value="Transcribed_RNA"/>
</dbReference>
<gene>
    <name evidence="2" type="ORF">TSPGSL018_7068</name>
</gene>
<accession>A0A061RB22</accession>
<dbReference type="AlphaFoldDB" id="A0A061RB22"/>
<feature type="non-terminal residue" evidence="2">
    <location>
        <position position="195"/>
    </location>
</feature>
<feature type="compositionally biased region" description="Polar residues" evidence="1">
    <location>
        <begin position="131"/>
        <end position="141"/>
    </location>
</feature>
<sequence>MWTPNGNHRQLEAATDEVLYSPDRKVILMGDIVSNTWLTGNIRDVKDLRGSDLLDTVANFISEEKIRHAGPERSPEVEPVKHQELKGNASLENRKLKTCPGQRDWQGSAARGCHSERRQSGSAKTKERHSQAGTSAATQHQDLLRGSGGRTFPVARTSAGKSYVEQYQARKNGYATPRPSAQPAARSSRRRTSKQ</sequence>
<protein>
    <submittedName>
        <fullName evidence="2">Uncharacterized protein</fullName>
    </submittedName>
</protein>
<evidence type="ECO:0000256" key="1">
    <source>
        <dbReference type="SAM" id="MobiDB-lite"/>
    </source>
</evidence>
<feature type="compositionally biased region" description="Basic and acidic residues" evidence="1">
    <location>
        <begin position="66"/>
        <end position="85"/>
    </location>
</feature>
<evidence type="ECO:0000313" key="2">
    <source>
        <dbReference type="EMBL" id="JAC69143.1"/>
    </source>
</evidence>
<name>A0A061RB22_9CHLO</name>